<dbReference type="InterPro" id="IPR008271">
    <property type="entry name" value="Ser/Thr_kinase_AS"/>
</dbReference>
<organism evidence="25">
    <name type="scientific">Rhizophora mucronata</name>
    <name type="common">Asiatic mangrove</name>
    <dbReference type="NCBI Taxonomy" id="61149"/>
    <lineage>
        <taxon>Eukaryota</taxon>
        <taxon>Viridiplantae</taxon>
        <taxon>Streptophyta</taxon>
        <taxon>Embryophyta</taxon>
        <taxon>Tracheophyta</taxon>
        <taxon>Spermatophyta</taxon>
        <taxon>Magnoliopsida</taxon>
        <taxon>eudicotyledons</taxon>
        <taxon>Gunneridae</taxon>
        <taxon>Pentapetalae</taxon>
        <taxon>rosids</taxon>
        <taxon>fabids</taxon>
        <taxon>Malpighiales</taxon>
        <taxon>Rhizophoraceae</taxon>
        <taxon>Rhizophora</taxon>
    </lineage>
</organism>
<dbReference type="SMART" id="SM00220">
    <property type="entry name" value="S_TKc"/>
    <property type="match status" value="1"/>
</dbReference>
<dbReference type="GO" id="GO:0005524">
    <property type="term" value="F:ATP binding"/>
    <property type="evidence" value="ECO:0007669"/>
    <property type="project" value="UniProtKB-KW"/>
</dbReference>
<dbReference type="FunFam" id="3.60.40.10:FF:000035">
    <property type="entry name" value="Leucine rich repeat protein phosphatase 2c domain containing protein"/>
    <property type="match status" value="1"/>
</dbReference>
<dbReference type="SUPFAM" id="SSF56112">
    <property type="entry name" value="Protein kinase-like (PK-like)"/>
    <property type="match status" value="1"/>
</dbReference>
<comment type="cofactor">
    <cofactor evidence="2">
        <name>Mg(2+)</name>
        <dbReference type="ChEBI" id="CHEBI:18420"/>
    </cofactor>
</comment>
<evidence type="ECO:0000256" key="6">
    <source>
        <dbReference type="ARBA" id="ARBA00022679"/>
    </source>
</evidence>
<comment type="catalytic activity">
    <reaction evidence="17">
        <text>L-threonyl-[protein] + ATP = O-phospho-L-threonyl-[protein] + ADP + H(+)</text>
        <dbReference type="Rhea" id="RHEA:46608"/>
        <dbReference type="Rhea" id="RHEA-COMP:11060"/>
        <dbReference type="Rhea" id="RHEA-COMP:11605"/>
        <dbReference type="ChEBI" id="CHEBI:15378"/>
        <dbReference type="ChEBI" id="CHEBI:30013"/>
        <dbReference type="ChEBI" id="CHEBI:30616"/>
        <dbReference type="ChEBI" id="CHEBI:61977"/>
        <dbReference type="ChEBI" id="CHEBI:456216"/>
        <dbReference type="EC" id="2.7.11.1"/>
    </reaction>
</comment>
<keyword evidence="15" id="KW-0511">Multifunctional enzyme</keyword>
<evidence type="ECO:0000256" key="15">
    <source>
        <dbReference type="ARBA" id="ARBA00023268"/>
    </source>
</evidence>
<sequence>MGLEIVEPNTCIRGCCGSKSIPLHLPPSSYALLSPIAKGGESVVYDGILGGKKVAVKKPVLSTSEDLDKFHKELQLLCKIDHPGISKLVAAHAKPPNYLFFFDFYESGNLARKLHVEEWCPSVDQVLMITVQLAKALQYLHDHGIVHRDVKPANVLLDRSLSPHLADFGLAEYKNNIRGVSVENWRSSGKPTGGFHKKNMVGTLIYMAPEILRKEIHTEKSDVYSFGISINELLTGVVPYTDLRAEAQAHTVLEMNYTEQQLTAAVVSDNLRPALPGPESGASASILNLIQRCWDENPQNRPSFSDIVSELGPILGQRRTSVAENLDLGKSSNFSGDQTVDNLIHNQSYQEKINWSTQGERLTQRASPAVNSDLRIWFDASDDTLTYHPVLSWGSFATCGRRESMEDTHFLMPHMCGKKDLYAFGIFDGHRGAAAAEFSARALPGFLQSLSSTSSPADALFKAFVSTDAAFRTELEFHRKTKGVIKKDWHPGCTAVAALIVRNKLFVANLGDCRAIICRTGHAFCLTKDHVASCLDERERVVRARGQVKWQVDTWRVGPAALQVTRSIGDDDLKPAVTAEPEITETTLSMEDEFLVMASDGLWDVVSNAEVVSIMRDTVKEPAMCAKRLATEAAERGSKDNITVIVVFLRPVSTAERIY</sequence>
<dbReference type="SMART" id="SM00331">
    <property type="entry name" value="PP2C_SIG"/>
    <property type="match status" value="1"/>
</dbReference>
<evidence type="ECO:0000256" key="21">
    <source>
        <dbReference type="ARBA" id="ARBA00061507"/>
    </source>
</evidence>
<dbReference type="Gene3D" id="3.60.40.10">
    <property type="entry name" value="PPM-type phosphatase domain"/>
    <property type="match status" value="1"/>
</dbReference>
<dbReference type="EC" id="3.1.3.16" evidence="4"/>
<dbReference type="Pfam" id="PF00069">
    <property type="entry name" value="Pkinase"/>
    <property type="match status" value="1"/>
</dbReference>
<comment type="catalytic activity">
    <reaction evidence="16">
        <text>O-phospho-L-seryl-[protein] + H2O = L-seryl-[protein] + phosphate</text>
        <dbReference type="Rhea" id="RHEA:20629"/>
        <dbReference type="Rhea" id="RHEA-COMP:9863"/>
        <dbReference type="Rhea" id="RHEA-COMP:11604"/>
        <dbReference type="ChEBI" id="CHEBI:15377"/>
        <dbReference type="ChEBI" id="CHEBI:29999"/>
        <dbReference type="ChEBI" id="CHEBI:43474"/>
        <dbReference type="ChEBI" id="CHEBI:83421"/>
        <dbReference type="EC" id="3.1.3.16"/>
    </reaction>
</comment>
<comment type="cofactor">
    <cofactor evidence="1">
        <name>Mn(2+)</name>
        <dbReference type="ChEBI" id="CHEBI:29035"/>
    </cofactor>
</comment>
<comment type="catalytic activity">
    <reaction evidence="19">
        <text>L-seryl-[protein] + ATP = O-phospho-L-seryl-[protein] + ADP + H(+)</text>
        <dbReference type="Rhea" id="RHEA:17989"/>
        <dbReference type="Rhea" id="RHEA-COMP:9863"/>
        <dbReference type="Rhea" id="RHEA-COMP:11604"/>
        <dbReference type="ChEBI" id="CHEBI:15378"/>
        <dbReference type="ChEBI" id="CHEBI:29999"/>
        <dbReference type="ChEBI" id="CHEBI:30616"/>
        <dbReference type="ChEBI" id="CHEBI:83421"/>
        <dbReference type="ChEBI" id="CHEBI:456216"/>
        <dbReference type="EC" id="2.7.11.1"/>
    </reaction>
</comment>
<evidence type="ECO:0000256" key="3">
    <source>
        <dbReference type="ARBA" id="ARBA00012513"/>
    </source>
</evidence>
<comment type="similarity">
    <text evidence="21">In the N-terminal section; belongs to the protein kinase superfamily. Ser/Thr protein kinase family.</text>
</comment>
<feature type="domain" description="PPM-type phosphatase" evidence="24">
    <location>
        <begin position="392"/>
        <end position="649"/>
    </location>
</feature>
<evidence type="ECO:0000256" key="17">
    <source>
        <dbReference type="ARBA" id="ARBA00047899"/>
    </source>
</evidence>
<evidence type="ECO:0000313" key="25">
    <source>
        <dbReference type="EMBL" id="MBW90673.1"/>
    </source>
</evidence>
<dbReference type="GO" id="GO:0004722">
    <property type="term" value="F:protein serine/threonine phosphatase activity"/>
    <property type="evidence" value="ECO:0007669"/>
    <property type="project" value="UniProtKB-EC"/>
</dbReference>
<evidence type="ECO:0000256" key="20">
    <source>
        <dbReference type="ARBA" id="ARBA00061213"/>
    </source>
</evidence>
<keyword evidence="14" id="KW-0464">Manganese</keyword>
<reference evidence="25" key="1">
    <citation type="submission" date="2018-02" db="EMBL/GenBank/DDBJ databases">
        <title>Rhizophora mucronata_Transcriptome.</title>
        <authorList>
            <person name="Meera S.P."/>
            <person name="Sreeshan A."/>
            <person name="Augustine A."/>
        </authorList>
    </citation>
    <scope>NUCLEOTIDE SEQUENCE</scope>
    <source>
        <tissue evidence="25">Leaf</tissue>
    </source>
</reference>
<evidence type="ECO:0000256" key="19">
    <source>
        <dbReference type="ARBA" id="ARBA00048679"/>
    </source>
</evidence>
<evidence type="ECO:0000256" key="10">
    <source>
        <dbReference type="ARBA" id="ARBA00022801"/>
    </source>
</evidence>
<evidence type="ECO:0000256" key="7">
    <source>
        <dbReference type="ARBA" id="ARBA00022723"/>
    </source>
</evidence>
<dbReference type="PROSITE" id="PS50011">
    <property type="entry name" value="PROTEIN_KINASE_DOM"/>
    <property type="match status" value="1"/>
</dbReference>
<evidence type="ECO:0000256" key="4">
    <source>
        <dbReference type="ARBA" id="ARBA00013081"/>
    </source>
</evidence>
<keyword evidence="8" id="KW-0547">Nucleotide-binding</keyword>
<dbReference type="PROSITE" id="PS51746">
    <property type="entry name" value="PPM_2"/>
    <property type="match status" value="1"/>
</dbReference>
<keyword evidence="12" id="KW-0460">Magnesium</keyword>
<dbReference type="InterPro" id="IPR011009">
    <property type="entry name" value="Kinase-like_dom_sf"/>
</dbReference>
<evidence type="ECO:0000256" key="13">
    <source>
        <dbReference type="ARBA" id="ARBA00022912"/>
    </source>
</evidence>
<name>A0A2P2JB45_RHIMU</name>
<protein>
    <recommendedName>
        <fullName evidence="22">Protein kinase and PP2C-like domain-containing protein</fullName>
        <ecNumber evidence="3">2.7.11.1</ecNumber>
        <ecNumber evidence="4">3.1.3.16</ecNumber>
    </recommendedName>
</protein>
<keyword evidence="11" id="KW-0067">ATP-binding</keyword>
<keyword evidence="9" id="KW-0418">Kinase</keyword>
<dbReference type="Pfam" id="PF00481">
    <property type="entry name" value="PP2C"/>
    <property type="match status" value="1"/>
</dbReference>
<evidence type="ECO:0000256" key="5">
    <source>
        <dbReference type="ARBA" id="ARBA00022527"/>
    </source>
</evidence>
<dbReference type="AlphaFoldDB" id="A0A2P2JB45"/>
<dbReference type="Gene3D" id="1.10.510.10">
    <property type="entry name" value="Transferase(Phosphotransferase) domain 1"/>
    <property type="match status" value="1"/>
</dbReference>
<comment type="catalytic activity">
    <reaction evidence="18">
        <text>O-phospho-L-threonyl-[protein] + H2O = L-threonyl-[protein] + phosphate</text>
        <dbReference type="Rhea" id="RHEA:47004"/>
        <dbReference type="Rhea" id="RHEA-COMP:11060"/>
        <dbReference type="Rhea" id="RHEA-COMP:11605"/>
        <dbReference type="ChEBI" id="CHEBI:15377"/>
        <dbReference type="ChEBI" id="CHEBI:30013"/>
        <dbReference type="ChEBI" id="CHEBI:43474"/>
        <dbReference type="ChEBI" id="CHEBI:61977"/>
        <dbReference type="EC" id="3.1.3.16"/>
    </reaction>
</comment>
<dbReference type="GO" id="GO:0046872">
    <property type="term" value="F:metal ion binding"/>
    <property type="evidence" value="ECO:0007669"/>
    <property type="project" value="UniProtKB-KW"/>
</dbReference>
<feature type="domain" description="Protein kinase" evidence="23">
    <location>
        <begin position="30"/>
        <end position="315"/>
    </location>
</feature>
<accession>A0A2P2JB45</accession>
<dbReference type="InterPro" id="IPR051681">
    <property type="entry name" value="Ser/Thr_Kinases-Pseudokinases"/>
</dbReference>
<proteinExistence type="inferred from homology"/>
<dbReference type="InterPro" id="IPR000719">
    <property type="entry name" value="Prot_kinase_dom"/>
</dbReference>
<dbReference type="FunFam" id="1.10.510.10:FF:000683">
    <property type="entry name" value="Protein kinase and PP2C-like domain-containing protein"/>
    <property type="match status" value="1"/>
</dbReference>
<comment type="similarity">
    <text evidence="20">In the C-terminal section; belongs to the PP2C family.</text>
</comment>
<dbReference type="EC" id="2.7.11.1" evidence="3"/>
<evidence type="ECO:0000256" key="14">
    <source>
        <dbReference type="ARBA" id="ARBA00023211"/>
    </source>
</evidence>
<evidence type="ECO:0000256" key="2">
    <source>
        <dbReference type="ARBA" id="ARBA00001946"/>
    </source>
</evidence>
<dbReference type="PANTHER" id="PTHR44329">
    <property type="entry name" value="SERINE/THREONINE-PROTEIN KINASE TNNI3K-RELATED"/>
    <property type="match status" value="1"/>
</dbReference>
<dbReference type="PROSITE" id="PS00108">
    <property type="entry name" value="PROTEIN_KINASE_ST"/>
    <property type="match status" value="1"/>
</dbReference>
<keyword evidence="10" id="KW-0378">Hydrolase</keyword>
<dbReference type="PANTHER" id="PTHR44329:SF288">
    <property type="entry name" value="MITOGEN-ACTIVATED PROTEIN KINASE KINASE KINASE 20"/>
    <property type="match status" value="1"/>
</dbReference>
<dbReference type="CDD" id="cd00143">
    <property type="entry name" value="PP2Cc"/>
    <property type="match status" value="1"/>
</dbReference>
<evidence type="ECO:0000256" key="9">
    <source>
        <dbReference type="ARBA" id="ARBA00022777"/>
    </source>
</evidence>
<dbReference type="SUPFAM" id="SSF81606">
    <property type="entry name" value="PP2C-like"/>
    <property type="match status" value="1"/>
</dbReference>
<dbReference type="SMART" id="SM00332">
    <property type="entry name" value="PP2Cc"/>
    <property type="match status" value="1"/>
</dbReference>
<dbReference type="InterPro" id="IPR001932">
    <property type="entry name" value="PPM-type_phosphatase-like_dom"/>
</dbReference>
<keyword evidence="6" id="KW-0808">Transferase</keyword>
<evidence type="ECO:0000256" key="16">
    <source>
        <dbReference type="ARBA" id="ARBA00047761"/>
    </source>
</evidence>
<evidence type="ECO:0000256" key="18">
    <source>
        <dbReference type="ARBA" id="ARBA00048336"/>
    </source>
</evidence>
<dbReference type="GO" id="GO:0004674">
    <property type="term" value="F:protein serine/threonine kinase activity"/>
    <property type="evidence" value="ECO:0007669"/>
    <property type="project" value="UniProtKB-KW"/>
</dbReference>
<keyword evidence="7" id="KW-0479">Metal-binding</keyword>
<keyword evidence="13" id="KW-0904">Protein phosphatase</keyword>
<evidence type="ECO:0000259" key="24">
    <source>
        <dbReference type="PROSITE" id="PS51746"/>
    </source>
</evidence>
<evidence type="ECO:0000259" key="23">
    <source>
        <dbReference type="PROSITE" id="PS50011"/>
    </source>
</evidence>
<dbReference type="EMBL" id="GGEC01010190">
    <property type="protein sequence ID" value="MBW90673.1"/>
    <property type="molecule type" value="Transcribed_RNA"/>
</dbReference>
<evidence type="ECO:0000256" key="22">
    <source>
        <dbReference type="ARBA" id="ARBA00072432"/>
    </source>
</evidence>
<evidence type="ECO:0000256" key="8">
    <source>
        <dbReference type="ARBA" id="ARBA00022741"/>
    </source>
</evidence>
<keyword evidence="5" id="KW-0723">Serine/threonine-protein kinase</keyword>
<evidence type="ECO:0000256" key="12">
    <source>
        <dbReference type="ARBA" id="ARBA00022842"/>
    </source>
</evidence>
<evidence type="ECO:0000256" key="11">
    <source>
        <dbReference type="ARBA" id="ARBA00022840"/>
    </source>
</evidence>
<evidence type="ECO:0000256" key="1">
    <source>
        <dbReference type="ARBA" id="ARBA00001936"/>
    </source>
</evidence>
<dbReference type="InterPro" id="IPR036457">
    <property type="entry name" value="PPM-type-like_dom_sf"/>
</dbReference>